<dbReference type="AlphaFoldDB" id="A0A1B2DHU0"/>
<proteinExistence type="predicted"/>
<evidence type="ECO:0000313" key="2">
    <source>
        <dbReference type="EMBL" id="ANY67297.1"/>
    </source>
</evidence>
<feature type="region of interest" description="Disordered" evidence="1">
    <location>
        <begin position="124"/>
        <end position="160"/>
    </location>
</feature>
<feature type="compositionally biased region" description="Basic and acidic residues" evidence="1">
    <location>
        <begin position="144"/>
        <end position="157"/>
    </location>
</feature>
<reference evidence="2" key="1">
    <citation type="submission" date="2016-08" db="EMBL/GenBank/DDBJ databases">
        <title>Complete Genome Seqeunce of Paenibacillus sp. BIHB 4019 from tea rhizoplane.</title>
        <authorList>
            <person name="Thakur R."/>
            <person name="Swarnkar M.K."/>
            <person name="Gulati A."/>
        </authorList>
    </citation>
    <scope>NUCLEOTIDE SEQUENCE [LARGE SCALE GENOMIC DNA]</scope>
    <source>
        <strain evidence="2">BIHB4019</strain>
    </source>
</reference>
<feature type="compositionally biased region" description="Low complexity" evidence="1">
    <location>
        <begin position="126"/>
        <end position="137"/>
    </location>
</feature>
<protein>
    <recommendedName>
        <fullName evidence="3">DnaD domain-containing protein</fullName>
    </recommendedName>
</protein>
<evidence type="ECO:0008006" key="3">
    <source>
        <dbReference type="Google" id="ProtNLM"/>
    </source>
</evidence>
<evidence type="ECO:0000256" key="1">
    <source>
        <dbReference type="SAM" id="MobiDB-lite"/>
    </source>
</evidence>
<dbReference type="RefSeq" id="WP_099518507.1">
    <property type="nucleotide sequence ID" value="NZ_CP016808.1"/>
</dbReference>
<accession>A0A1B2DHU0</accession>
<dbReference type="EMBL" id="CP016808">
    <property type="protein sequence ID" value="ANY67297.1"/>
    <property type="molecule type" value="Genomic_DNA"/>
</dbReference>
<sequence>MAYIGLDRGIVDHWIYQDAEYFKVWFEMLHRARFAKEPHIELVDGEMVTVNYSEFIYGRIKWSQRLKVSEQRLRTLIKKLKTDEMIEVVSEHRKCTLYRIKNYAKFNQQSNQQETQVYQGFEQHVNQQSNQSSTSSQPAVNHESTTKEEGSNKEKNVKKEKKDKKEYVDYVFLTETEYAKLTELLGEDERDNYFLRFASWISGQTKRVQQNRSAYLTILNWHKESQQSKPKPVFQQQLSGYQKTKSRLDQMLAEEEAKKDGARGYNPTGTDTFR</sequence>
<organism evidence="2">
    <name type="scientific">Paenibacillus sp. BIHB 4019</name>
    <dbReference type="NCBI Taxonomy" id="1870819"/>
    <lineage>
        <taxon>Bacteria</taxon>
        <taxon>Bacillati</taxon>
        <taxon>Bacillota</taxon>
        <taxon>Bacilli</taxon>
        <taxon>Bacillales</taxon>
        <taxon>Paenibacillaceae</taxon>
        <taxon>Paenibacillus</taxon>
    </lineage>
</organism>
<feature type="region of interest" description="Disordered" evidence="1">
    <location>
        <begin position="245"/>
        <end position="274"/>
    </location>
</feature>
<name>A0A1B2DHU0_9BACL</name>
<gene>
    <name evidence="2" type="ORF">BBD42_13045</name>
</gene>